<reference evidence="2" key="1">
    <citation type="journal article" date="2007" name="ISME J.">
        <title>Fosmids of novel marine Planctomycetes from the Namibian and Oregon coast upwelling systems and their cross-comparison with planctomycete genomes.</title>
        <authorList>
            <person name="Woebken D."/>
            <person name="Teeling H."/>
            <person name="Wecker P."/>
            <person name="Dumitriu A."/>
            <person name="Kostadinov I."/>
            <person name="DeLong E.F."/>
            <person name="Amann R."/>
            <person name="Gloeckner F.O."/>
        </authorList>
    </citation>
    <scope>NUCLEOTIDE SEQUENCE</scope>
</reference>
<proteinExistence type="predicted"/>
<organism evidence="2">
    <name type="scientific">uncultured planctomycete 13FN</name>
    <dbReference type="NCBI Taxonomy" id="455065"/>
    <lineage>
        <taxon>Bacteria</taxon>
        <taxon>Pseudomonadati</taxon>
        <taxon>Planctomycetota</taxon>
        <taxon>Planctomycetia</taxon>
        <taxon>Planctomycetales</taxon>
        <taxon>environmental samples</taxon>
    </lineage>
</organism>
<feature type="transmembrane region" description="Helical" evidence="1">
    <location>
        <begin position="51"/>
        <end position="71"/>
    </location>
</feature>
<accession>A9LH50</accession>
<gene>
    <name evidence="2" type="ORF">13FN_10</name>
</gene>
<evidence type="ECO:0000256" key="1">
    <source>
        <dbReference type="SAM" id="Phobius"/>
    </source>
</evidence>
<dbReference type="EMBL" id="EF591889">
    <property type="protein sequence ID" value="ABX10721.1"/>
    <property type="molecule type" value="Genomic_DNA"/>
</dbReference>
<evidence type="ECO:0000313" key="2">
    <source>
        <dbReference type="EMBL" id="ABX10721.1"/>
    </source>
</evidence>
<protein>
    <submittedName>
        <fullName evidence="2">Uncharacterized protein</fullName>
    </submittedName>
</protein>
<keyword evidence="1" id="KW-0812">Transmembrane</keyword>
<dbReference type="AlphaFoldDB" id="A9LH50"/>
<sequence length="105" mass="11285">MSQPALPFFFRSGSGLEATKNREHSSVYGFLLFSRSAHWCCLAVAMSDISIFIFGMFVFAVAIASSLIAAIGTSQPKPDIDPSKRTTKDADALVDVTAPLTTKPL</sequence>
<keyword evidence="1" id="KW-1133">Transmembrane helix</keyword>
<keyword evidence="1" id="KW-0472">Membrane</keyword>
<name>A9LH50_9BACT</name>